<dbReference type="Gene3D" id="3.40.50.720">
    <property type="entry name" value="NAD(P)-binding Rossmann-like Domain"/>
    <property type="match status" value="1"/>
</dbReference>
<accession>A0A512DMV2</accession>
<dbReference type="InterPro" id="IPR057326">
    <property type="entry name" value="KR_dom"/>
</dbReference>
<comment type="caution">
    <text evidence="6">The sequence shown here is derived from an EMBL/GenBank/DDBJ whole genome shotgun (WGS) entry which is preliminary data.</text>
</comment>
<keyword evidence="4" id="KW-0472">Membrane</keyword>
<dbReference type="InterPro" id="IPR002347">
    <property type="entry name" value="SDR_fam"/>
</dbReference>
<organism evidence="6 7">
    <name type="scientific">Skermanella aerolata</name>
    <dbReference type="NCBI Taxonomy" id="393310"/>
    <lineage>
        <taxon>Bacteria</taxon>
        <taxon>Pseudomonadati</taxon>
        <taxon>Pseudomonadota</taxon>
        <taxon>Alphaproteobacteria</taxon>
        <taxon>Rhodospirillales</taxon>
        <taxon>Azospirillaceae</taxon>
        <taxon>Skermanella</taxon>
    </lineage>
</organism>
<evidence type="ECO:0000256" key="3">
    <source>
        <dbReference type="RuleBase" id="RU000363"/>
    </source>
</evidence>
<dbReference type="EMBL" id="BJYZ01000007">
    <property type="protein sequence ID" value="GEO37807.1"/>
    <property type="molecule type" value="Genomic_DNA"/>
</dbReference>
<evidence type="ECO:0000313" key="6">
    <source>
        <dbReference type="EMBL" id="GEO37807.1"/>
    </source>
</evidence>
<dbReference type="AlphaFoldDB" id="A0A512DMV2"/>
<dbReference type="OrthoDB" id="9781689at2"/>
<evidence type="ECO:0000259" key="5">
    <source>
        <dbReference type="SMART" id="SM00822"/>
    </source>
</evidence>
<dbReference type="PRINTS" id="PR00081">
    <property type="entry name" value="GDHRDH"/>
</dbReference>
<dbReference type="GO" id="GO:0016020">
    <property type="term" value="C:membrane"/>
    <property type="evidence" value="ECO:0007669"/>
    <property type="project" value="TreeGrafter"/>
</dbReference>
<proteinExistence type="inferred from homology"/>
<dbReference type="NCBIfam" id="NF005495">
    <property type="entry name" value="PRK07109.1"/>
    <property type="match status" value="1"/>
</dbReference>
<feature type="transmembrane region" description="Helical" evidence="4">
    <location>
        <begin position="310"/>
        <end position="332"/>
    </location>
</feature>
<dbReference type="SMART" id="SM00822">
    <property type="entry name" value="PKS_KR"/>
    <property type="match status" value="1"/>
</dbReference>
<evidence type="ECO:0000256" key="2">
    <source>
        <dbReference type="ARBA" id="ARBA00023002"/>
    </source>
</evidence>
<dbReference type="SUPFAM" id="SSF51735">
    <property type="entry name" value="NAD(P)-binding Rossmann-fold domains"/>
    <property type="match status" value="1"/>
</dbReference>
<protein>
    <submittedName>
        <fullName evidence="6">Short-chain dehydrogenase</fullName>
    </submittedName>
</protein>
<gene>
    <name evidence="6" type="ORF">SAE02_19550</name>
</gene>
<comment type="similarity">
    <text evidence="1 3">Belongs to the short-chain dehydrogenases/reductases (SDR) family.</text>
</comment>
<dbReference type="PROSITE" id="PS00061">
    <property type="entry name" value="ADH_SHORT"/>
    <property type="match status" value="1"/>
</dbReference>
<dbReference type="RefSeq" id="WP_044426730.1">
    <property type="nucleotide sequence ID" value="NZ_BJYZ01000007.1"/>
</dbReference>
<dbReference type="PANTHER" id="PTHR44196:SF1">
    <property type="entry name" value="DEHYDROGENASE_REDUCTASE SDR FAMILY MEMBER 7B"/>
    <property type="match status" value="1"/>
</dbReference>
<dbReference type="PRINTS" id="PR00080">
    <property type="entry name" value="SDRFAMILY"/>
</dbReference>
<dbReference type="PANTHER" id="PTHR44196">
    <property type="entry name" value="DEHYDROGENASE/REDUCTASE SDR FAMILY MEMBER 7B"/>
    <property type="match status" value="1"/>
</dbReference>
<name>A0A512DMV2_9PROT</name>
<reference evidence="6 7" key="1">
    <citation type="submission" date="2019-07" db="EMBL/GenBank/DDBJ databases">
        <title>Whole genome shotgun sequence of Skermanella aerolata NBRC 106429.</title>
        <authorList>
            <person name="Hosoyama A."/>
            <person name="Uohara A."/>
            <person name="Ohji S."/>
            <person name="Ichikawa N."/>
        </authorList>
    </citation>
    <scope>NUCLEOTIDE SEQUENCE [LARGE SCALE GENOMIC DNA]</scope>
    <source>
        <strain evidence="6 7">NBRC 106429</strain>
    </source>
</reference>
<evidence type="ECO:0000256" key="4">
    <source>
        <dbReference type="SAM" id="Phobius"/>
    </source>
</evidence>
<dbReference type="Pfam" id="PF00106">
    <property type="entry name" value="adh_short"/>
    <property type="match status" value="1"/>
</dbReference>
<dbReference type="InterPro" id="IPR036291">
    <property type="entry name" value="NAD(P)-bd_dom_sf"/>
</dbReference>
<sequence>MASRPVVCVTGASAGVGRAIALAFAAKWGAAVALIARSADALDEVRREVDRLGGHGLALPLDVADDAAVTAAADRIERELGPIDVWVNNAMVTVFGPAESLTPEELRRVTDVTYHGSVFGIQAALRHMKPRDHGTIIQIGSALAYRSIPLQSAYCGAKHAIMGFLDSVRSELIHDRSNVRLSMAQLPAVNTPQFDWARSHMPYRAQPMGKIFQPEDIGRAIVHIAENPKREYWLGGPAMEAILGNFLVPQFADYYLGRTAVEGQQTPERDDPNRPDNLFEPVEGRHRMRGRFGLPRYHLRLTSSGPTARLATVAVGSALAVGLGMLAGTALASRSR</sequence>
<feature type="domain" description="Ketoreductase" evidence="5">
    <location>
        <begin position="5"/>
        <end position="192"/>
    </location>
</feature>
<keyword evidence="7" id="KW-1185">Reference proteome</keyword>
<keyword evidence="2" id="KW-0560">Oxidoreductase</keyword>
<dbReference type="InterPro" id="IPR020904">
    <property type="entry name" value="Sc_DH/Rdtase_CS"/>
</dbReference>
<keyword evidence="4" id="KW-1133">Transmembrane helix</keyword>
<dbReference type="GO" id="GO:0016491">
    <property type="term" value="F:oxidoreductase activity"/>
    <property type="evidence" value="ECO:0007669"/>
    <property type="project" value="UniProtKB-KW"/>
</dbReference>
<keyword evidence="4" id="KW-0812">Transmembrane</keyword>
<evidence type="ECO:0000256" key="1">
    <source>
        <dbReference type="ARBA" id="ARBA00006484"/>
    </source>
</evidence>
<dbReference type="Proteomes" id="UP000321523">
    <property type="component" value="Unassembled WGS sequence"/>
</dbReference>
<evidence type="ECO:0000313" key="7">
    <source>
        <dbReference type="Proteomes" id="UP000321523"/>
    </source>
</evidence>